<dbReference type="AlphaFoldDB" id="A0A2T6BE53"/>
<sequence length="152" mass="16966">MIRKTRKFASTASFWLACVGAFAQPAWPNGFESPSGNIVCYLDVFSDTPYDQKALHCLIFLADWDMPPDYGDNDPTCDLDRTRIVILPPEAPASARWVCHGDVFWPYPQGALSYGSEWSLPTFTCSVAQDGVRCRNEAGQGFHLRRSALVLE</sequence>
<evidence type="ECO:0000313" key="2">
    <source>
        <dbReference type="EMBL" id="PTX54339.1"/>
    </source>
</evidence>
<dbReference type="InterPro" id="IPR046576">
    <property type="entry name" value="DUF6636"/>
</dbReference>
<dbReference type="PROSITE" id="PS51257">
    <property type="entry name" value="PROKAR_LIPOPROTEIN"/>
    <property type="match status" value="1"/>
</dbReference>
<feature type="chain" id="PRO_5015487093" evidence="1">
    <location>
        <begin position="24"/>
        <end position="152"/>
    </location>
</feature>
<feature type="signal peptide" evidence="1">
    <location>
        <begin position="1"/>
        <end position="23"/>
    </location>
</feature>
<proteinExistence type="predicted"/>
<evidence type="ECO:0000256" key="1">
    <source>
        <dbReference type="SAM" id="SignalP"/>
    </source>
</evidence>
<evidence type="ECO:0000313" key="3">
    <source>
        <dbReference type="Proteomes" id="UP000243978"/>
    </source>
</evidence>
<dbReference type="OrthoDB" id="495539at2"/>
<reference evidence="2 3" key="1">
    <citation type="submission" date="2018-04" db="EMBL/GenBank/DDBJ databases">
        <title>Genomic Encyclopedia of Archaeal and Bacterial Type Strains, Phase II (KMG-II): from individual species to whole genera.</title>
        <authorList>
            <person name="Goeker M."/>
        </authorList>
    </citation>
    <scope>NUCLEOTIDE SEQUENCE [LARGE SCALE GENOMIC DNA]</scope>
    <source>
        <strain evidence="2 3">DSM 100977</strain>
    </source>
</reference>
<dbReference type="EMBL" id="QBKS01000002">
    <property type="protein sequence ID" value="PTX54339.1"/>
    <property type="molecule type" value="Genomic_DNA"/>
</dbReference>
<name>A0A2T6BE53_9RHOB</name>
<comment type="caution">
    <text evidence="2">The sequence shown here is derived from an EMBL/GenBank/DDBJ whole genome shotgun (WGS) entry which is preliminary data.</text>
</comment>
<dbReference type="Pfam" id="PF20341">
    <property type="entry name" value="DUF6636"/>
    <property type="match status" value="1"/>
</dbReference>
<keyword evidence="1" id="KW-0732">Signal</keyword>
<protein>
    <submittedName>
        <fullName evidence="2">Uncharacterized protein</fullName>
    </submittedName>
</protein>
<dbReference type="RefSeq" id="WP_107846686.1">
    <property type="nucleotide sequence ID" value="NZ_QBKS01000002.1"/>
</dbReference>
<accession>A0A2T6BE53</accession>
<keyword evidence="3" id="KW-1185">Reference proteome</keyword>
<dbReference type="Proteomes" id="UP000243978">
    <property type="component" value="Unassembled WGS sequence"/>
</dbReference>
<gene>
    <name evidence="2" type="ORF">C8N43_3153</name>
</gene>
<organism evidence="2 3">
    <name type="scientific">Litoreibacter ponti</name>
    <dbReference type="NCBI Taxonomy" id="1510457"/>
    <lineage>
        <taxon>Bacteria</taxon>
        <taxon>Pseudomonadati</taxon>
        <taxon>Pseudomonadota</taxon>
        <taxon>Alphaproteobacteria</taxon>
        <taxon>Rhodobacterales</taxon>
        <taxon>Roseobacteraceae</taxon>
        <taxon>Litoreibacter</taxon>
    </lineage>
</organism>